<dbReference type="InterPro" id="IPR011989">
    <property type="entry name" value="ARM-like"/>
</dbReference>
<reference evidence="2" key="1">
    <citation type="journal article" date="2020" name="Stud. Mycol.">
        <title>101 Dothideomycetes genomes: a test case for predicting lifestyles and emergence of pathogens.</title>
        <authorList>
            <person name="Haridas S."/>
            <person name="Albert R."/>
            <person name="Binder M."/>
            <person name="Bloem J."/>
            <person name="Labutti K."/>
            <person name="Salamov A."/>
            <person name="Andreopoulos B."/>
            <person name="Baker S."/>
            <person name="Barry K."/>
            <person name="Bills G."/>
            <person name="Bluhm B."/>
            <person name="Cannon C."/>
            <person name="Castanera R."/>
            <person name="Culley D."/>
            <person name="Daum C."/>
            <person name="Ezra D."/>
            <person name="Gonzalez J."/>
            <person name="Henrissat B."/>
            <person name="Kuo A."/>
            <person name="Liang C."/>
            <person name="Lipzen A."/>
            <person name="Lutzoni F."/>
            <person name="Magnuson J."/>
            <person name="Mondo S."/>
            <person name="Nolan M."/>
            <person name="Ohm R."/>
            <person name="Pangilinan J."/>
            <person name="Park H.-J."/>
            <person name="Ramirez L."/>
            <person name="Alfaro M."/>
            <person name="Sun H."/>
            <person name="Tritt A."/>
            <person name="Yoshinaga Y."/>
            <person name="Zwiers L.-H."/>
            <person name="Turgeon B."/>
            <person name="Goodwin S."/>
            <person name="Spatafora J."/>
            <person name="Crous P."/>
            <person name="Grigoriev I."/>
        </authorList>
    </citation>
    <scope>NUCLEOTIDE SEQUENCE</scope>
    <source>
        <strain evidence="2">CBS 480.64</strain>
    </source>
</reference>
<accession>A0A6A7BV46</accession>
<comment type="similarity">
    <text evidence="1">Belongs to the Mo25 family.</text>
</comment>
<proteinExistence type="inferred from homology"/>
<dbReference type="GO" id="GO:0005737">
    <property type="term" value="C:cytoplasm"/>
    <property type="evidence" value="ECO:0007669"/>
    <property type="project" value="UniProtKB-ARBA"/>
</dbReference>
<keyword evidence="3" id="KW-1185">Reference proteome</keyword>
<dbReference type="PANTHER" id="PTHR10182:SF3">
    <property type="entry name" value="PROTEIN MO25"/>
    <property type="match status" value="1"/>
</dbReference>
<dbReference type="FunFam" id="1.25.10.10:FF:000257">
    <property type="entry name" value="Conidiophore development protein hymA"/>
    <property type="match status" value="1"/>
</dbReference>
<dbReference type="AlphaFoldDB" id="A0A6A7BV46"/>
<dbReference type="InterPro" id="IPR013878">
    <property type="entry name" value="Mo25"/>
</dbReference>
<dbReference type="EMBL" id="MU006002">
    <property type="protein sequence ID" value="KAF2858847.1"/>
    <property type="molecule type" value="Genomic_DNA"/>
</dbReference>
<dbReference type="Gene3D" id="1.25.10.10">
    <property type="entry name" value="Leucine-rich Repeat Variant"/>
    <property type="match status" value="1"/>
</dbReference>
<evidence type="ECO:0000313" key="2">
    <source>
        <dbReference type="EMBL" id="KAF2858847.1"/>
    </source>
</evidence>
<evidence type="ECO:0000256" key="1">
    <source>
        <dbReference type="ARBA" id="ARBA00011012"/>
    </source>
</evidence>
<evidence type="ECO:0000313" key="3">
    <source>
        <dbReference type="Proteomes" id="UP000799421"/>
    </source>
</evidence>
<dbReference type="InterPro" id="IPR016024">
    <property type="entry name" value="ARM-type_fold"/>
</dbReference>
<organism evidence="2 3">
    <name type="scientific">Piedraia hortae CBS 480.64</name>
    <dbReference type="NCBI Taxonomy" id="1314780"/>
    <lineage>
        <taxon>Eukaryota</taxon>
        <taxon>Fungi</taxon>
        <taxon>Dikarya</taxon>
        <taxon>Ascomycota</taxon>
        <taxon>Pezizomycotina</taxon>
        <taxon>Dothideomycetes</taxon>
        <taxon>Dothideomycetidae</taxon>
        <taxon>Capnodiales</taxon>
        <taxon>Piedraiaceae</taxon>
        <taxon>Piedraia</taxon>
    </lineage>
</organism>
<name>A0A6A7BV46_9PEZI</name>
<dbReference type="Pfam" id="PF08569">
    <property type="entry name" value="Mo25"/>
    <property type="match status" value="1"/>
</dbReference>
<dbReference type="OrthoDB" id="609103at2759"/>
<dbReference type="PANTHER" id="PTHR10182">
    <property type="entry name" value="CALCIUM-BINDING PROTEIN 39-RELATED"/>
    <property type="match status" value="1"/>
</dbReference>
<dbReference type="Proteomes" id="UP000799421">
    <property type="component" value="Unassembled WGS sequence"/>
</dbReference>
<dbReference type="GO" id="GO:0035556">
    <property type="term" value="P:intracellular signal transduction"/>
    <property type="evidence" value="ECO:0007669"/>
    <property type="project" value="TreeGrafter"/>
</dbReference>
<dbReference type="SUPFAM" id="SSF48371">
    <property type="entry name" value="ARM repeat"/>
    <property type="match status" value="1"/>
</dbReference>
<dbReference type="GO" id="GO:0043539">
    <property type="term" value="F:protein serine/threonine kinase activator activity"/>
    <property type="evidence" value="ECO:0007669"/>
    <property type="project" value="TreeGrafter"/>
</dbReference>
<protein>
    <submittedName>
        <fullName evidence="2">Mo25-like protein</fullName>
    </submittedName>
</protein>
<gene>
    <name evidence="2" type="ORF">K470DRAFT_259446</name>
</gene>
<sequence length="383" mass="43765">MSFLFGRTKPRSTHELVHSTKELVQRLTSDPKAAKIEEELVRNLMQLKISLQGSPDVDATPEQVYNVVNAVLAEDVLPELVECISLIPFEARKDVQAVISAVFRYRSSGSSASAEPDALSEVLHRQPGIVVKLCHGYERKESASACSGVLKEALKWDAVAAVILYDERDDPAKTVDIYGDIDVSQPASGEGVFWRFFEWIDRSSFEISADAFDTFRLILTKHKPLVSQFVATNAERFFEKYNEVLIKSESYVTKRQSIKLLGELLLDRQFYEVMTFYVDSGDNLKLIMWQLKDERRMVQYEAFHVFKIFVANPNKSYDVLKFLIMNKDRLLKFLPRFLENRTDDEQFNDEKTWLLKTIGSLPDSTAALQRARPPEGQTQQCVG</sequence>